<dbReference type="Pfam" id="PF01385">
    <property type="entry name" value="OrfB_IS605"/>
    <property type="match status" value="1"/>
</dbReference>
<dbReference type="InterPro" id="IPR010095">
    <property type="entry name" value="Cas12f1-like_TNB"/>
</dbReference>
<evidence type="ECO:0000256" key="2">
    <source>
        <dbReference type="ARBA" id="ARBA00011044"/>
    </source>
</evidence>
<comment type="caution">
    <text evidence="11">The sequence shown here is derived from an EMBL/GenBank/DDBJ whole genome shotgun (WGS) entry which is preliminary data.</text>
</comment>
<accession>A0A0J9EUZ2</accession>
<proteinExistence type="inferred from homology"/>
<dbReference type="RefSeq" id="WP_049561722.1">
    <property type="nucleotide sequence ID" value="NZ_LATL02000352.1"/>
</dbReference>
<evidence type="ECO:0000256" key="6">
    <source>
        <dbReference type="ARBA" id="ARBA00023125"/>
    </source>
</evidence>
<keyword evidence="7" id="KW-0233">DNA recombination</keyword>
<dbReference type="Pfam" id="PF07282">
    <property type="entry name" value="Cas12f1-like_TNB"/>
    <property type="match status" value="1"/>
</dbReference>
<dbReference type="InterPro" id="IPR021027">
    <property type="entry name" value="Transposase_put_HTH"/>
</dbReference>
<feature type="domain" description="Cas12f1-like TNB" evidence="9">
    <location>
        <begin position="295"/>
        <end position="362"/>
    </location>
</feature>
<dbReference type="AlphaFoldDB" id="A0A0J9EUZ2"/>
<evidence type="ECO:0000256" key="5">
    <source>
        <dbReference type="ARBA" id="ARBA00022833"/>
    </source>
</evidence>
<dbReference type="GO" id="GO:0003677">
    <property type="term" value="F:DNA binding"/>
    <property type="evidence" value="ECO:0007669"/>
    <property type="project" value="UniProtKB-KW"/>
</dbReference>
<name>A0A0J9EUZ2_9CYAN</name>
<evidence type="ECO:0000259" key="8">
    <source>
        <dbReference type="Pfam" id="PF01385"/>
    </source>
</evidence>
<evidence type="ECO:0000256" key="7">
    <source>
        <dbReference type="ARBA" id="ARBA00023172"/>
    </source>
</evidence>
<protein>
    <submittedName>
        <fullName evidence="11">Transposase</fullName>
    </submittedName>
</protein>
<dbReference type="OrthoDB" id="443538at2"/>
<dbReference type="Pfam" id="PF12323">
    <property type="entry name" value="HTH_OrfB_IS605"/>
    <property type="match status" value="1"/>
</dbReference>
<reference evidence="11 12" key="1">
    <citation type="submission" date="2015-06" db="EMBL/GenBank/DDBJ databases">
        <title>Draft genome assembly of filamentous brackish cyanobacterium Limnoraphis robusta strain CS-951.</title>
        <authorList>
            <person name="Willis A."/>
            <person name="Parks M."/>
            <person name="Burford M.A."/>
        </authorList>
    </citation>
    <scope>NUCLEOTIDE SEQUENCE [LARGE SCALE GENOMIC DNA]</scope>
    <source>
        <strain evidence="11 12">CS-951</strain>
    </source>
</reference>
<evidence type="ECO:0000259" key="10">
    <source>
        <dbReference type="Pfam" id="PF12323"/>
    </source>
</evidence>
<evidence type="ECO:0000256" key="4">
    <source>
        <dbReference type="ARBA" id="ARBA00022723"/>
    </source>
</evidence>
<keyword evidence="6" id="KW-0238">DNA-binding</keyword>
<keyword evidence="5" id="KW-0862">Zinc</keyword>
<dbReference type="GO" id="GO:0046872">
    <property type="term" value="F:metal ion binding"/>
    <property type="evidence" value="ECO:0007669"/>
    <property type="project" value="UniProtKB-KW"/>
</dbReference>
<sequence>MKSRYRYRCYPTPSQKLALAKLFGCVRVVWNDSLGFCISEYKEGRKKPKNSELQKQFITQAKKLEEREWLSEVSAIPLQQSLNDLEQAYKNFFNSCKGKRKGQKVKPPRFKKRKSKQSARFTKLGFSTKGGKVYLAKVGKLKVVWTRELPSEPSSVTIIKDSADRYFLSFVVEIQSEIFPSFNSSVGIDLGITTFATLSNGQKIKAPKPLIKRMRKLKKLSKNLSRKTKGSKRYERQRKQLAKFHAKVADTRTDFLHKLSTQIIRENQTIILEDLQVSGMVKNRKLSRAISDLGWRKFRTFLEAKSEKYGRDFRVINRWEPTSKTCSCCGFKIGKLDLSIREWICLNCGISHDRDLNAAVNILVAGGLSDTLSERGGSVRLSQDSSTQRSANPPEFKQLSIFDLLK</sequence>
<dbReference type="GO" id="GO:0006310">
    <property type="term" value="P:DNA recombination"/>
    <property type="evidence" value="ECO:0007669"/>
    <property type="project" value="UniProtKB-KW"/>
</dbReference>
<dbReference type="GO" id="GO:0032196">
    <property type="term" value="P:transposition"/>
    <property type="evidence" value="ECO:0007669"/>
    <property type="project" value="UniProtKB-KW"/>
</dbReference>
<comment type="similarity">
    <text evidence="2">In the N-terminal section; belongs to the transposase 2 family.</text>
</comment>
<dbReference type="NCBIfam" id="TIGR01766">
    <property type="entry name" value="IS200/IS605 family accessory protein TnpB-like domain"/>
    <property type="match status" value="1"/>
</dbReference>
<dbReference type="InterPro" id="IPR051399">
    <property type="entry name" value="RNA-guided_DNA_endo/Transpos"/>
</dbReference>
<keyword evidence="4" id="KW-0479">Metal-binding</keyword>
<dbReference type="Proteomes" id="UP000033607">
    <property type="component" value="Unassembled WGS sequence"/>
</dbReference>
<organism evidence="11 12">
    <name type="scientific">Limnoraphis robusta CS-951</name>
    <dbReference type="NCBI Taxonomy" id="1637645"/>
    <lineage>
        <taxon>Bacteria</taxon>
        <taxon>Bacillati</taxon>
        <taxon>Cyanobacteriota</taxon>
        <taxon>Cyanophyceae</taxon>
        <taxon>Oscillatoriophycideae</taxon>
        <taxon>Oscillatoriales</taxon>
        <taxon>Sirenicapillariaceae</taxon>
        <taxon>Limnoraphis</taxon>
    </lineage>
</organism>
<dbReference type="PANTHER" id="PTHR30405:SF25">
    <property type="entry name" value="RNA-GUIDED DNA ENDONUCLEASE INSQ-RELATED"/>
    <property type="match status" value="1"/>
</dbReference>
<comment type="similarity">
    <text evidence="1">In the C-terminal section; belongs to the transposase 35 family.</text>
</comment>
<evidence type="ECO:0000313" key="12">
    <source>
        <dbReference type="Proteomes" id="UP000033607"/>
    </source>
</evidence>
<evidence type="ECO:0000256" key="3">
    <source>
        <dbReference type="ARBA" id="ARBA00022578"/>
    </source>
</evidence>
<dbReference type="InterPro" id="IPR001959">
    <property type="entry name" value="Transposase"/>
</dbReference>
<keyword evidence="3" id="KW-0815">Transposition</keyword>
<feature type="domain" description="Probable transposase IS891/IS1136/IS1341" evidence="8">
    <location>
        <begin position="172"/>
        <end position="284"/>
    </location>
</feature>
<evidence type="ECO:0000259" key="9">
    <source>
        <dbReference type="Pfam" id="PF07282"/>
    </source>
</evidence>
<feature type="domain" description="Transposase putative helix-turn-helix" evidence="10">
    <location>
        <begin position="1"/>
        <end position="46"/>
    </location>
</feature>
<gene>
    <name evidence="11" type="ORF">WN50_39675</name>
</gene>
<dbReference type="PATRIC" id="fig|1637645.4.peg.6879"/>
<evidence type="ECO:0000313" key="11">
    <source>
        <dbReference type="EMBL" id="KMW69891.1"/>
    </source>
</evidence>
<dbReference type="PANTHER" id="PTHR30405">
    <property type="entry name" value="TRANSPOSASE"/>
    <property type="match status" value="1"/>
</dbReference>
<dbReference type="EMBL" id="LATL02000352">
    <property type="protein sequence ID" value="KMW69891.1"/>
    <property type="molecule type" value="Genomic_DNA"/>
</dbReference>
<evidence type="ECO:0000256" key="1">
    <source>
        <dbReference type="ARBA" id="ARBA00008761"/>
    </source>
</evidence>
<dbReference type="NCBIfam" id="NF040570">
    <property type="entry name" value="guided_TnpB"/>
    <property type="match status" value="1"/>
</dbReference>